<gene>
    <name evidence="13 14" type="primary">lpxK</name>
    <name evidence="14" type="ORF">JIV24_15155</name>
</gene>
<evidence type="ECO:0000256" key="11">
    <source>
        <dbReference type="ARBA" id="ARBA00023098"/>
    </source>
</evidence>
<evidence type="ECO:0000256" key="10">
    <source>
        <dbReference type="ARBA" id="ARBA00022840"/>
    </source>
</evidence>
<dbReference type="Pfam" id="PF02606">
    <property type="entry name" value="LpxK"/>
    <property type="match status" value="1"/>
</dbReference>
<protein>
    <recommendedName>
        <fullName evidence="4 13">Tetraacyldisaccharide 4'-kinase</fullName>
        <ecNumber evidence="3 13">2.7.1.130</ecNumber>
    </recommendedName>
    <alternativeName>
        <fullName evidence="12 13">Lipid A 4'-kinase</fullName>
    </alternativeName>
</protein>
<evidence type="ECO:0000256" key="3">
    <source>
        <dbReference type="ARBA" id="ARBA00012071"/>
    </source>
</evidence>
<sequence>MNLRKLLYPFTLLYSFITFLRNKCFDWGFLKAQSYTVPIISIGNITVGGTGKTPLTEYIIRILTHDYKLSLLSRGYKRKTKGALLANKSSTAETIGDEPFQMKSKFPELNVTVAEKRVEGMEMILKNTQTDVVLMDDAYQHRYVKPGFSLLVIDYNRPLWNDCPFPAGDLREHKSGQKRADIIVVNKCPESFSETDKAEWMHRLRLRAHQEVFFTSVDYDLPKPVMKHDKKSFPGGMPTIAIAGIAKPEGFFKHVSGKYKTEQQLTFPDHHHFTQKDMQDIVQKVADNDARAIITTEKDAVRFENLPEEIKALSWFIPIRLKVLFNEEKQFENRIRNYVRNNSDNS</sequence>
<keyword evidence="8 13" id="KW-0547">Nucleotide-binding</keyword>
<dbReference type="SUPFAM" id="SSF52540">
    <property type="entry name" value="P-loop containing nucleoside triphosphate hydrolases"/>
    <property type="match status" value="1"/>
</dbReference>
<dbReference type="EMBL" id="JAENRR010000039">
    <property type="protein sequence ID" value="MBK3518683.1"/>
    <property type="molecule type" value="Genomic_DNA"/>
</dbReference>
<dbReference type="GO" id="GO:0009029">
    <property type="term" value="F:lipid-A 4'-kinase activity"/>
    <property type="evidence" value="ECO:0007669"/>
    <property type="project" value="UniProtKB-EC"/>
</dbReference>
<dbReference type="HAMAP" id="MF_00409">
    <property type="entry name" value="LpxK"/>
    <property type="match status" value="1"/>
</dbReference>
<dbReference type="RefSeq" id="WP_200465910.1">
    <property type="nucleotide sequence ID" value="NZ_JAENRR010000039.1"/>
</dbReference>
<organism evidence="14 15">
    <name type="scientific">Carboxylicivirga marina</name>
    <dbReference type="NCBI Taxonomy" id="2800988"/>
    <lineage>
        <taxon>Bacteria</taxon>
        <taxon>Pseudomonadati</taxon>
        <taxon>Bacteroidota</taxon>
        <taxon>Bacteroidia</taxon>
        <taxon>Marinilabiliales</taxon>
        <taxon>Marinilabiliaceae</taxon>
        <taxon>Carboxylicivirga</taxon>
    </lineage>
</organism>
<evidence type="ECO:0000256" key="13">
    <source>
        <dbReference type="HAMAP-Rule" id="MF_00409"/>
    </source>
</evidence>
<comment type="similarity">
    <text evidence="13">Belongs to the LpxK family.</text>
</comment>
<dbReference type="PANTHER" id="PTHR42724:SF1">
    <property type="entry name" value="TETRAACYLDISACCHARIDE 4'-KINASE, MITOCHONDRIAL-RELATED"/>
    <property type="match status" value="1"/>
</dbReference>
<dbReference type="PANTHER" id="PTHR42724">
    <property type="entry name" value="TETRAACYLDISACCHARIDE 4'-KINASE"/>
    <property type="match status" value="1"/>
</dbReference>
<evidence type="ECO:0000256" key="8">
    <source>
        <dbReference type="ARBA" id="ARBA00022741"/>
    </source>
</evidence>
<comment type="caution">
    <text evidence="14">The sequence shown here is derived from an EMBL/GenBank/DDBJ whole genome shotgun (WGS) entry which is preliminary data.</text>
</comment>
<name>A0ABS1HN31_9BACT</name>
<dbReference type="InterPro" id="IPR027417">
    <property type="entry name" value="P-loop_NTPase"/>
</dbReference>
<comment type="pathway">
    <text evidence="2 13">Glycolipid biosynthesis; lipid IV(A) biosynthesis; lipid IV(A) from (3R)-3-hydroxytetradecanoyl-[acyl-carrier-protein] and UDP-N-acetyl-alpha-D-glucosamine: step 6/6.</text>
</comment>
<dbReference type="Proteomes" id="UP000605676">
    <property type="component" value="Unassembled WGS sequence"/>
</dbReference>
<evidence type="ECO:0000256" key="1">
    <source>
        <dbReference type="ARBA" id="ARBA00002274"/>
    </source>
</evidence>
<evidence type="ECO:0000256" key="5">
    <source>
        <dbReference type="ARBA" id="ARBA00022516"/>
    </source>
</evidence>
<evidence type="ECO:0000256" key="2">
    <source>
        <dbReference type="ARBA" id="ARBA00004870"/>
    </source>
</evidence>
<proteinExistence type="inferred from homology"/>
<dbReference type="EC" id="2.7.1.130" evidence="3 13"/>
<keyword evidence="7 13" id="KW-0808">Transferase</keyword>
<keyword evidence="6 13" id="KW-0441">Lipid A biosynthesis</keyword>
<evidence type="ECO:0000256" key="9">
    <source>
        <dbReference type="ARBA" id="ARBA00022777"/>
    </source>
</evidence>
<reference evidence="14 15" key="1">
    <citation type="submission" date="2021-01" db="EMBL/GenBank/DDBJ databases">
        <title>Carboxyliciviraga sp.nov., isolated from coastal sediments.</title>
        <authorList>
            <person name="Lu D."/>
            <person name="Zhang T."/>
        </authorList>
    </citation>
    <scope>NUCLEOTIDE SEQUENCE [LARGE SCALE GENOMIC DNA]</scope>
    <source>
        <strain evidence="14 15">N1Y132</strain>
    </source>
</reference>
<keyword evidence="9 13" id="KW-0418">Kinase</keyword>
<dbReference type="InterPro" id="IPR003758">
    <property type="entry name" value="LpxK"/>
</dbReference>
<keyword evidence="5 13" id="KW-0444">Lipid biosynthesis</keyword>
<dbReference type="NCBIfam" id="TIGR00682">
    <property type="entry name" value="lpxK"/>
    <property type="match status" value="1"/>
</dbReference>
<evidence type="ECO:0000256" key="7">
    <source>
        <dbReference type="ARBA" id="ARBA00022679"/>
    </source>
</evidence>
<evidence type="ECO:0000313" key="14">
    <source>
        <dbReference type="EMBL" id="MBK3518683.1"/>
    </source>
</evidence>
<keyword evidence="11 13" id="KW-0443">Lipid metabolism</keyword>
<accession>A0ABS1HN31</accession>
<comment type="catalytic activity">
    <reaction evidence="13">
        <text>a lipid A disaccharide + ATP = a lipid IVA + ADP + H(+)</text>
        <dbReference type="Rhea" id="RHEA:67840"/>
        <dbReference type="ChEBI" id="CHEBI:15378"/>
        <dbReference type="ChEBI" id="CHEBI:30616"/>
        <dbReference type="ChEBI" id="CHEBI:176343"/>
        <dbReference type="ChEBI" id="CHEBI:176425"/>
        <dbReference type="ChEBI" id="CHEBI:456216"/>
        <dbReference type="EC" id="2.7.1.130"/>
    </reaction>
</comment>
<keyword evidence="15" id="KW-1185">Reference proteome</keyword>
<keyword evidence="10 13" id="KW-0067">ATP-binding</keyword>
<evidence type="ECO:0000256" key="4">
    <source>
        <dbReference type="ARBA" id="ARBA00016436"/>
    </source>
</evidence>
<evidence type="ECO:0000256" key="6">
    <source>
        <dbReference type="ARBA" id="ARBA00022556"/>
    </source>
</evidence>
<evidence type="ECO:0000313" key="15">
    <source>
        <dbReference type="Proteomes" id="UP000605676"/>
    </source>
</evidence>
<evidence type="ECO:0000256" key="12">
    <source>
        <dbReference type="ARBA" id="ARBA00029757"/>
    </source>
</evidence>
<comment type="function">
    <text evidence="1 13">Transfers the gamma-phosphate of ATP to the 4'-position of a tetraacyldisaccharide 1-phosphate intermediate (termed DS-1-P) to form tetraacyldisaccharide 1,4'-bis-phosphate (lipid IVA).</text>
</comment>
<feature type="binding site" evidence="13">
    <location>
        <begin position="46"/>
        <end position="53"/>
    </location>
    <ligand>
        <name>ATP</name>
        <dbReference type="ChEBI" id="CHEBI:30616"/>
    </ligand>
</feature>